<dbReference type="OrthoDB" id="344550at2"/>
<dbReference type="Proteomes" id="UP000298277">
    <property type="component" value="Unassembled WGS sequence"/>
</dbReference>
<proteinExistence type="predicted"/>
<reference evidence="1" key="1">
    <citation type="journal article" date="2019" name="PLoS Negl. Trop. Dis.">
        <title>Revisiting the worldwide diversity of Leptospira species in the environment.</title>
        <authorList>
            <person name="Vincent A.T."/>
            <person name="Schiettekatte O."/>
            <person name="Bourhy P."/>
            <person name="Veyrier F.J."/>
            <person name="Picardeau M."/>
        </authorList>
    </citation>
    <scope>NUCLEOTIDE SEQUENCE [LARGE SCALE GENOMIC DNA]</scope>
    <source>
        <strain evidence="1">201800299</strain>
    </source>
</reference>
<accession>A0A5F1YMQ1</accession>
<dbReference type="RefSeq" id="WP_135594134.1">
    <property type="nucleotide sequence ID" value="NZ_RQEZ01000010.1"/>
</dbReference>
<evidence type="ECO:0000313" key="1">
    <source>
        <dbReference type="EMBL" id="TGK35268.1"/>
    </source>
</evidence>
<dbReference type="EMBL" id="RQFA01000032">
    <property type="protein sequence ID" value="TGK35268.1"/>
    <property type="molecule type" value="Genomic_DNA"/>
</dbReference>
<gene>
    <name evidence="1" type="ORF">EHQ17_07470</name>
</gene>
<comment type="caution">
    <text evidence="1">The sequence shown here is derived from an EMBL/GenBank/DDBJ whole genome shotgun (WGS) entry which is preliminary data.</text>
</comment>
<name>A0A5F1YMQ1_9LEPT</name>
<dbReference type="InterPro" id="IPR011458">
    <property type="entry name" value="DUF1564"/>
</dbReference>
<dbReference type="Pfam" id="PF07600">
    <property type="entry name" value="DUF1564"/>
    <property type="match status" value="1"/>
</dbReference>
<protein>
    <submittedName>
        <fullName evidence="1">DUF1564 domain-containing protein</fullName>
    </submittedName>
</protein>
<evidence type="ECO:0000313" key="2">
    <source>
        <dbReference type="Proteomes" id="UP000298277"/>
    </source>
</evidence>
<keyword evidence="2" id="KW-1185">Reference proteome</keyword>
<organism evidence="1 2">
    <name type="scientific">Leptospira gomenensis</name>
    <dbReference type="NCBI Taxonomy" id="2484974"/>
    <lineage>
        <taxon>Bacteria</taxon>
        <taxon>Pseudomonadati</taxon>
        <taxon>Spirochaetota</taxon>
        <taxon>Spirochaetia</taxon>
        <taxon>Leptospirales</taxon>
        <taxon>Leptospiraceae</taxon>
        <taxon>Leptospira</taxon>
    </lineage>
</organism>
<dbReference type="AlphaFoldDB" id="A0A5F1YMQ1"/>
<sequence length="185" mass="21113">MGTLLLNSAREIRSKLREDKTEVVTLLVPKTTWLKLGESKRKYMAKRIPRLLQVYGKYLTSADRLGKKAGKTTYQSSSSGMDSLQRLNVRLDTGSWALLGVLAQAHGVSRCFLFNYLLWLEEVGIGNSIVDILNEGGPTFHKSYSYILHLDLTNNEIIRRLRCEPEHSFYVSNPGDRYTEEELEN</sequence>